<dbReference type="EMBL" id="CP034710">
    <property type="protein sequence ID" value="AZT39744.1"/>
    <property type="molecule type" value="Genomic_DNA"/>
</dbReference>
<keyword evidence="1" id="KW-0614">Plasmid</keyword>
<protein>
    <submittedName>
        <fullName evidence="1">Uncharacterized protein</fullName>
    </submittedName>
</protein>
<sequence>MKLEGLFEPSNSDEIFSFYHNGYLGIDVANGTLVCIRNINTKENLFTNNVLVFGFDIHNWRSCELSGNQIKINTNDPRVPYIAIESRRASILFEKISIMRNQNFTYPHSFPGWVDVKAQEAAEARGLNLIPIKY</sequence>
<evidence type="ECO:0000313" key="1">
    <source>
        <dbReference type="EMBL" id="AZT39744.1"/>
    </source>
</evidence>
<dbReference type="AlphaFoldDB" id="A0A3T0C5V0"/>
<reference evidence="1" key="1">
    <citation type="submission" date="2018-12" db="EMBL/GenBank/DDBJ databases">
        <title>Complete genome sequences of twenty non-typhoidal Salmonella isolates from Rwanda.</title>
        <authorList>
            <person name="Byukusenge M."/>
            <person name="Li L."/>
            <person name="Subhashinie K."/>
            <person name="Nzayirambaho M."/>
            <person name="Kuchipudi S.V."/>
            <person name="Jayarao B.M."/>
        </authorList>
    </citation>
    <scope>NUCLEOTIDE SEQUENCE</scope>
    <source>
        <strain evidence="1">RSE21</strain>
        <plasmid evidence="1">pRSE21</plasmid>
    </source>
</reference>
<accession>A0A3T0C5V0</accession>
<geneLocation type="plasmid" evidence="1">
    <name>pRSE21</name>
</geneLocation>
<gene>
    <name evidence="1" type="ORF">ELZ88_24825</name>
</gene>
<organism evidence="1">
    <name type="scientific">Salmonella enterica subsp. enterica serovar Karamoja</name>
    <dbReference type="NCBI Taxonomy" id="2500153"/>
    <lineage>
        <taxon>Bacteria</taxon>
        <taxon>Pseudomonadati</taxon>
        <taxon>Pseudomonadota</taxon>
        <taxon>Gammaproteobacteria</taxon>
        <taxon>Enterobacterales</taxon>
        <taxon>Enterobacteriaceae</taxon>
        <taxon>Salmonella</taxon>
    </lineage>
</organism>
<name>A0A3T0C5V0_SALET</name>
<proteinExistence type="predicted"/>